<dbReference type="Proteomes" id="UP000621436">
    <property type="component" value="Unassembled WGS sequence"/>
</dbReference>
<keyword evidence="2" id="KW-1185">Reference proteome</keyword>
<dbReference type="GO" id="GO:0008168">
    <property type="term" value="F:methyltransferase activity"/>
    <property type="evidence" value="ECO:0007669"/>
    <property type="project" value="UniProtKB-KW"/>
</dbReference>
<evidence type="ECO:0000313" key="2">
    <source>
        <dbReference type="Proteomes" id="UP000621436"/>
    </source>
</evidence>
<gene>
    <name evidence="1" type="ORF">I0Q91_00435</name>
</gene>
<dbReference type="AlphaFoldDB" id="A0A931APN4"/>
<accession>A0A931APN4</accession>
<dbReference type="CDD" id="cd02440">
    <property type="entry name" value="AdoMet_MTases"/>
    <property type="match status" value="1"/>
</dbReference>
<sequence length="294" mass="33558">MYKNILEILTCPRCQEKLQIEAEKESNGEVIEGLLTCTNYHQWQVEDGIIIFQAQEQKEVNNWNELYKDISYQELDTKIKDSTPQVELTAQKEGIREIINIVKKKDSTKILDIATGRGMLLTELVQEFGSKISLVAVDLSARVLKYDRLKCKELNPKARINFIACDATELPILKDSLDLSVSFFGIQNMGSLIPEGIKEGVRVSKKGLINTGYIIKDDNPEIPSINKKLKKAGYDIRLDQFTESYFRQSHKLTDDYKINVKKIFEGIGGNNKNDLIPIKDMWFALAISETILDY</sequence>
<dbReference type="Gene3D" id="3.40.50.150">
    <property type="entry name" value="Vaccinia Virus protein VP39"/>
    <property type="match status" value="1"/>
</dbReference>
<keyword evidence="1" id="KW-0808">Transferase</keyword>
<protein>
    <submittedName>
        <fullName evidence="1">Class I SAM-dependent methyltransferase</fullName>
    </submittedName>
</protein>
<reference evidence="1" key="1">
    <citation type="submission" date="2020-11" db="EMBL/GenBank/DDBJ databases">
        <title>Halonatronomonas betainensis gen. nov., sp. nov. a novel haloalkaliphilic representative of the family Halanaerobiacae capable of betaine degradation.</title>
        <authorList>
            <person name="Boltyanskaya Y."/>
            <person name="Kevbrin V."/>
            <person name="Detkova E."/>
            <person name="Grouzdev D.S."/>
            <person name="Koziaeva V."/>
            <person name="Zhilina T."/>
        </authorList>
    </citation>
    <scope>NUCLEOTIDE SEQUENCE</scope>
    <source>
        <strain evidence="1">Z-7014</strain>
    </source>
</reference>
<proteinExistence type="predicted"/>
<comment type="caution">
    <text evidence="1">The sequence shown here is derived from an EMBL/GenBank/DDBJ whole genome shotgun (WGS) entry which is preliminary data.</text>
</comment>
<dbReference type="EMBL" id="JADPIE010000001">
    <property type="protein sequence ID" value="MBF8435531.1"/>
    <property type="molecule type" value="Genomic_DNA"/>
</dbReference>
<dbReference type="SUPFAM" id="SSF53335">
    <property type="entry name" value="S-adenosyl-L-methionine-dependent methyltransferases"/>
    <property type="match status" value="1"/>
</dbReference>
<dbReference type="RefSeq" id="WP_270452164.1">
    <property type="nucleotide sequence ID" value="NZ_JADPIE010000001.1"/>
</dbReference>
<dbReference type="SUPFAM" id="SSF158997">
    <property type="entry name" value="Trm112p-like"/>
    <property type="match status" value="1"/>
</dbReference>
<dbReference type="Pfam" id="PF01209">
    <property type="entry name" value="Ubie_methyltran"/>
    <property type="match status" value="1"/>
</dbReference>
<organism evidence="1 2">
    <name type="scientific">Halonatronomonas betaini</name>
    <dbReference type="NCBI Taxonomy" id="2778430"/>
    <lineage>
        <taxon>Bacteria</taxon>
        <taxon>Bacillati</taxon>
        <taxon>Bacillota</taxon>
        <taxon>Clostridia</taxon>
        <taxon>Halanaerobiales</taxon>
        <taxon>Halarsenatibacteraceae</taxon>
        <taxon>Halonatronomonas</taxon>
    </lineage>
</organism>
<dbReference type="GO" id="GO:0032259">
    <property type="term" value="P:methylation"/>
    <property type="evidence" value="ECO:0007669"/>
    <property type="project" value="UniProtKB-KW"/>
</dbReference>
<name>A0A931APN4_9FIRM</name>
<keyword evidence="1" id="KW-0489">Methyltransferase</keyword>
<dbReference type="InterPro" id="IPR029063">
    <property type="entry name" value="SAM-dependent_MTases_sf"/>
</dbReference>
<evidence type="ECO:0000313" key="1">
    <source>
        <dbReference type="EMBL" id="MBF8435531.1"/>
    </source>
</evidence>